<reference evidence="1 2" key="1">
    <citation type="journal article" date="2018" name="PLoS Genet.">
        <title>Population sequencing reveals clonal diversity and ancestral inbreeding in the grapevine cultivar Chardonnay.</title>
        <authorList>
            <person name="Roach M.J."/>
            <person name="Johnson D.L."/>
            <person name="Bohlmann J."/>
            <person name="van Vuuren H.J."/>
            <person name="Jones S.J."/>
            <person name="Pretorius I.S."/>
            <person name="Schmidt S.A."/>
            <person name="Borneman A.R."/>
        </authorList>
    </citation>
    <scope>NUCLEOTIDE SEQUENCE [LARGE SCALE GENOMIC DNA]</scope>
    <source>
        <strain evidence="2">cv. Chardonnay</strain>
        <tissue evidence="1">Leaf</tissue>
    </source>
</reference>
<comment type="caution">
    <text evidence="1">The sequence shown here is derived from an EMBL/GenBank/DDBJ whole genome shotgun (WGS) entry which is preliminary data.</text>
</comment>
<name>A0A438DWL5_VITVI</name>
<organism evidence="1 2">
    <name type="scientific">Vitis vinifera</name>
    <name type="common">Grape</name>
    <dbReference type="NCBI Taxonomy" id="29760"/>
    <lineage>
        <taxon>Eukaryota</taxon>
        <taxon>Viridiplantae</taxon>
        <taxon>Streptophyta</taxon>
        <taxon>Embryophyta</taxon>
        <taxon>Tracheophyta</taxon>
        <taxon>Spermatophyta</taxon>
        <taxon>Magnoliopsida</taxon>
        <taxon>eudicotyledons</taxon>
        <taxon>Gunneridae</taxon>
        <taxon>Pentapetalae</taxon>
        <taxon>rosids</taxon>
        <taxon>Vitales</taxon>
        <taxon>Vitaceae</taxon>
        <taxon>Viteae</taxon>
        <taxon>Vitis</taxon>
    </lineage>
</organism>
<dbReference type="AlphaFoldDB" id="A0A438DWL5"/>
<proteinExistence type="predicted"/>
<protein>
    <recommendedName>
        <fullName evidence="3">DUF4283 domain-containing protein</fullName>
    </recommendedName>
</protein>
<sequence>MSVDSPGGKCWFSVDSKTFEISIEKVKEKVLGKICERGPNFSMWIRFGGKGLALLVEGVETSCVMKDGEPFRKVWVEGGRHYLLELCSNRAGWFLFCSVWSVEEKRFSLAFHEGGGFLRGWKILSSKLRSLGVSSTLQREEDPFAYSRKVLAPSEDDERKKGLVAEARSCSFAEHCNVVWIEVEKEVLDKNEEFLKRSLVGEWPIILFEFEGVGEVERVIHSGMKWFNGKVCSWSGGTLRLGVTRRVGMKVKFWVEDSKFIADGGGYLCFRNSVVVGDFSKVEPSLSYSGWGTGEEREVGSCAIERVGGRSFENATFEESLEDLRNLAEGGKVYVVKRMEADISVASLPKVDRMGTVVGIGPNGETVEAMALSNGQEGPKPLFYCLKEASAWERRQRSPRATATSLELFDDPLLKTGVQDPVEWILGVNEAILNKATGFQGNYSSGLSSSPIGLSILGDGAVGLTRADCPLGSPSGFRPLQLLLQDGRLLDLMGNDEMGSLGKQVVGRVEEMEWEEVNKALEEITALLKKMKARKGHGVKVLRGSRKSGEGNLEA</sequence>
<evidence type="ECO:0000313" key="1">
    <source>
        <dbReference type="EMBL" id="RVW39787.1"/>
    </source>
</evidence>
<evidence type="ECO:0000313" key="2">
    <source>
        <dbReference type="Proteomes" id="UP000288805"/>
    </source>
</evidence>
<evidence type="ECO:0008006" key="3">
    <source>
        <dbReference type="Google" id="ProtNLM"/>
    </source>
</evidence>
<dbReference type="Proteomes" id="UP000288805">
    <property type="component" value="Unassembled WGS sequence"/>
</dbReference>
<gene>
    <name evidence="1" type="ORF">CK203_074641</name>
</gene>
<dbReference type="EMBL" id="QGNW01001471">
    <property type="protein sequence ID" value="RVW39787.1"/>
    <property type="molecule type" value="Genomic_DNA"/>
</dbReference>
<accession>A0A438DWL5</accession>